<dbReference type="OMA" id="KTSIRQW"/>
<feature type="domain" description="Tyrosine-protein phosphatase" evidence="15">
    <location>
        <begin position="1568"/>
        <end position="1827"/>
    </location>
</feature>
<evidence type="ECO:0000256" key="9">
    <source>
        <dbReference type="ARBA" id="ARBA00023136"/>
    </source>
</evidence>
<feature type="domain" description="Fibronectin type-III" evidence="17">
    <location>
        <begin position="1252"/>
        <end position="1349"/>
    </location>
</feature>
<dbReference type="GeneID" id="117663755"/>
<feature type="domain" description="Tyrosine specific protein phosphatases" evidence="16">
    <location>
        <begin position="2040"/>
        <end position="2114"/>
    </location>
</feature>
<dbReference type="InParanoid" id="A0A6P9BJ35"/>
<name>A0A6P9BJ35_PANGU</name>
<evidence type="ECO:0000256" key="7">
    <source>
        <dbReference type="ARBA" id="ARBA00022912"/>
    </source>
</evidence>
<dbReference type="SMART" id="SM00060">
    <property type="entry name" value="FN3"/>
    <property type="match status" value="15"/>
</dbReference>
<evidence type="ECO:0000259" key="16">
    <source>
        <dbReference type="PROSITE" id="PS50056"/>
    </source>
</evidence>
<evidence type="ECO:0000256" key="12">
    <source>
        <dbReference type="ARBA" id="ARBA00051722"/>
    </source>
</evidence>
<dbReference type="GO" id="GO:0048513">
    <property type="term" value="P:animal organ development"/>
    <property type="evidence" value="ECO:0007669"/>
    <property type="project" value="UniProtKB-ARBA"/>
</dbReference>
<dbReference type="Gene3D" id="2.60.40.10">
    <property type="entry name" value="Immunoglobulins"/>
    <property type="match status" value="10"/>
</dbReference>
<dbReference type="InterPro" id="IPR000242">
    <property type="entry name" value="PTP_cat"/>
</dbReference>
<keyword evidence="5" id="KW-0677">Repeat</keyword>
<evidence type="ECO:0000256" key="4">
    <source>
        <dbReference type="ARBA" id="ARBA00022729"/>
    </source>
</evidence>
<evidence type="ECO:0000256" key="2">
    <source>
        <dbReference type="ARBA" id="ARBA00013064"/>
    </source>
</evidence>
<comment type="subcellular location">
    <subcellularLocation>
        <location evidence="1">Membrane</location>
        <topology evidence="1">Single-pass type I membrane protein</topology>
    </subcellularLocation>
</comment>
<dbReference type="InterPro" id="IPR003595">
    <property type="entry name" value="Tyr_Pase_cat"/>
</dbReference>
<dbReference type="InterPro" id="IPR050713">
    <property type="entry name" value="RTP_Phos/Ushers"/>
</dbReference>
<gene>
    <name evidence="19" type="primary">LOC117663755</name>
</gene>
<evidence type="ECO:0000313" key="18">
    <source>
        <dbReference type="Proteomes" id="UP001652622"/>
    </source>
</evidence>
<dbReference type="Pfam" id="PF00102">
    <property type="entry name" value="Y_phosphatase"/>
    <property type="match status" value="2"/>
</dbReference>
<evidence type="ECO:0000259" key="17">
    <source>
        <dbReference type="PROSITE" id="PS50853"/>
    </source>
</evidence>
<dbReference type="PROSITE" id="PS50055">
    <property type="entry name" value="TYR_PHOSPHATASE_PTP"/>
    <property type="match status" value="2"/>
</dbReference>
<keyword evidence="9" id="KW-0472">Membrane</keyword>
<dbReference type="SMART" id="SM00194">
    <property type="entry name" value="PTPc"/>
    <property type="match status" value="2"/>
</dbReference>
<keyword evidence="6" id="KW-0378">Hydrolase</keyword>
<dbReference type="InterPro" id="IPR003961">
    <property type="entry name" value="FN3_dom"/>
</dbReference>
<keyword evidence="4" id="KW-0732">Signal</keyword>
<dbReference type="PROSITE" id="PS50056">
    <property type="entry name" value="TYR_PHOSPHATASE_2"/>
    <property type="match status" value="2"/>
</dbReference>
<evidence type="ECO:0000256" key="6">
    <source>
        <dbReference type="ARBA" id="ARBA00022801"/>
    </source>
</evidence>
<dbReference type="EC" id="3.1.3.48" evidence="2"/>
<dbReference type="SUPFAM" id="SSF52799">
    <property type="entry name" value="(Phosphotyrosine protein) phosphatases II"/>
    <property type="match status" value="2"/>
</dbReference>
<evidence type="ECO:0000313" key="19">
    <source>
        <dbReference type="RefSeq" id="XP_034270084.1"/>
    </source>
</evidence>
<dbReference type="FunFam" id="3.90.190.10:FF:000149">
    <property type="entry name" value="Receptor-type tyrosine-protein phosphatase V"/>
    <property type="match status" value="1"/>
</dbReference>
<dbReference type="PRINTS" id="PR00700">
    <property type="entry name" value="PRTYPHPHTASE"/>
</dbReference>
<evidence type="ECO:0000256" key="10">
    <source>
        <dbReference type="ARBA" id="ARBA00023180"/>
    </source>
</evidence>
<feature type="domain" description="Fibronectin type-III" evidence="17">
    <location>
        <begin position="173"/>
        <end position="261"/>
    </location>
</feature>
<feature type="domain" description="Fibronectin type-III" evidence="17">
    <location>
        <begin position="982"/>
        <end position="1072"/>
    </location>
</feature>
<dbReference type="PANTHER" id="PTHR46957">
    <property type="entry name" value="CYTOKINE RECEPTOR"/>
    <property type="match status" value="1"/>
</dbReference>
<dbReference type="GO" id="GO:1901701">
    <property type="term" value="P:cellular response to oxygen-containing compound"/>
    <property type="evidence" value="ECO:0007669"/>
    <property type="project" value="UniProtKB-ARBA"/>
</dbReference>
<dbReference type="Pfam" id="PF00041">
    <property type="entry name" value="fn3"/>
    <property type="match status" value="6"/>
</dbReference>
<keyword evidence="7" id="KW-0904">Protein phosphatase</keyword>
<feature type="domain" description="Tyrosine specific protein phosphatases" evidence="16">
    <location>
        <begin position="1745"/>
        <end position="1818"/>
    </location>
</feature>
<feature type="domain" description="Tyrosine-protein phosphatase" evidence="15">
    <location>
        <begin position="1863"/>
        <end position="2123"/>
    </location>
</feature>
<comment type="similarity">
    <text evidence="11">Belongs to the protein-tyrosine phosphatase family. Receptor class 3 subfamily.</text>
</comment>
<evidence type="ECO:0000256" key="13">
    <source>
        <dbReference type="ARBA" id="ARBA00073603"/>
    </source>
</evidence>
<reference evidence="19" key="1">
    <citation type="submission" date="2025-08" db="UniProtKB">
        <authorList>
            <consortium name="RefSeq"/>
        </authorList>
    </citation>
    <scope>IDENTIFICATION</scope>
    <source>
        <tissue evidence="19">Blood</tissue>
    </source>
</reference>
<dbReference type="GO" id="GO:0016020">
    <property type="term" value="C:membrane"/>
    <property type="evidence" value="ECO:0007669"/>
    <property type="project" value="UniProtKB-SubCell"/>
</dbReference>
<dbReference type="RefSeq" id="XP_034270084.1">
    <property type="nucleotide sequence ID" value="XM_034414193.2"/>
</dbReference>
<dbReference type="SMART" id="SM00404">
    <property type="entry name" value="PTPc_motif"/>
    <property type="match status" value="2"/>
</dbReference>
<dbReference type="KEGG" id="pgut:117663755"/>
<feature type="domain" description="Fibronectin type-III" evidence="17">
    <location>
        <begin position="711"/>
        <end position="800"/>
    </location>
</feature>
<organism evidence="18 19">
    <name type="scientific">Pantherophis guttatus</name>
    <name type="common">Corn snake</name>
    <name type="synonym">Elaphe guttata</name>
    <dbReference type="NCBI Taxonomy" id="94885"/>
    <lineage>
        <taxon>Eukaryota</taxon>
        <taxon>Metazoa</taxon>
        <taxon>Chordata</taxon>
        <taxon>Craniata</taxon>
        <taxon>Vertebrata</taxon>
        <taxon>Euteleostomi</taxon>
        <taxon>Lepidosauria</taxon>
        <taxon>Squamata</taxon>
        <taxon>Bifurcata</taxon>
        <taxon>Unidentata</taxon>
        <taxon>Episquamata</taxon>
        <taxon>Toxicofera</taxon>
        <taxon>Serpentes</taxon>
        <taxon>Colubroidea</taxon>
        <taxon>Colubridae</taxon>
        <taxon>Colubrinae</taxon>
        <taxon>Pantherophis</taxon>
    </lineage>
</organism>
<comment type="catalytic activity">
    <reaction evidence="12">
        <text>O-phospho-L-tyrosyl-[protein] + H2O = L-tyrosyl-[protein] + phosphate</text>
        <dbReference type="Rhea" id="RHEA:10684"/>
        <dbReference type="Rhea" id="RHEA-COMP:10136"/>
        <dbReference type="Rhea" id="RHEA-COMP:20101"/>
        <dbReference type="ChEBI" id="CHEBI:15377"/>
        <dbReference type="ChEBI" id="CHEBI:43474"/>
        <dbReference type="ChEBI" id="CHEBI:46858"/>
        <dbReference type="ChEBI" id="CHEBI:61978"/>
        <dbReference type="EC" id="3.1.3.48"/>
    </reaction>
</comment>
<evidence type="ECO:0000256" key="3">
    <source>
        <dbReference type="ARBA" id="ARBA00022692"/>
    </source>
</evidence>
<dbReference type="InterPro" id="IPR036116">
    <property type="entry name" value="FN3_sf"/>
</dbReference>
<feature type="domain" description="Fibronectin type-III" evidence="17">
    <location>
        <begin position="82"/>
        <end position="172"/>
    </location>
</feature>
<evidence type="ECO:0000256" key="1">
    <source>
        <dbReference type="ARBA" id="ARBA00004479"/>
    </source>
</evidence>
<sequence>MREACCRRGSYSWRASGKRDLRGPAVPLPLGNLSGHPMLLLLIVVLPFLWAPALAHVWEDDRCNQTEWQKPLDGGASNEKGYPLNVTINNWGYSNALFLTWEYLLGGAQSFSLALYDLDTNTLLQNGSSTLNTTSFSFQGLLPGTQYMIEITALLACAQNSSRRITGQTEPLPVRDVILSHESPSVLLVSWSEPPGGKDVYQLDLYHIDSQALVKNATIARGTTTFRFEKLLPGSEYALRITTWAGYYKASTNSRGWTAPSPPKALTFQNNNSSSSLTASWTNSEGAEWLYFTLQNLHTPADSRTVSLKRGLTNYTFQHLEPGTSYHLEVKALSGPYLVKGPNITVYTYPLKPDNVNLINYGRGTLKASWNSAAGERESYLVILQKGDSNIIVRNVSVGGNSTYVIFTDLAPGSHYTAWVTAIAGPHKATAKSISAWTSPMAPSSGNLLNQGSAYMLQAHWQEAAGTGYVTTLYTVKPLVMLQNSSLPKQSSSQLYEGLRPGTQYALEICTVAGPHTSLPLHLSNWTYPLPPEHLKLSNDGHRMRSLYASWQNPFKSGGVYVGALLETKSQLVIKNLTLAEANITFEMLIPGRQYTLKLARVAGPFQSHVQIVSDWTYPLVPSGVMLASSRWASSLFASWDQPLGDRDQFFLRFYSLEHPLQRNITIGPSMLNFTFEGLQPGSQYLLEVTAMAGPYRASSQVVSAWTYPLSLANVSVKGSQNPQQLIVSWIESGRGRGYWVQLYSEESLSIIQNVSVPHGTTQVTLDNLVPGTRYRVEIVSRAGPHYISSQTAVGYTVPLLPLSLKVISHSSSVLSVQWKPPAGQRDGYMVSVSKEGSTDTSNHMFVGKTNTNVTIVGLAPGTCYLIAVWSLAGPYSSASRNSSACTAPAAPVNLTLNNMGNSSVLYTSWTEPPGGRDHYRMILYSLDPPGMKRVRVIGPGVQDFLWTDLPSGSHFAVQVISVKGHAEASSTIAAEWTSPLPASAVQIWNGGHPNRLHMAWAPASGRLDGYELKLYYTGSSTLATQAYLGRDATNFTYSGLTPGINYLSEILSKAGPHRTSAGNFSAWTSPLPPRMVLLSNKGHTDKLSATWKPPAGDQSGYVLTLYNAALGIVVAKVSVEKDITNFTFGSLIPGSKYLLEVASIAGPYRISSGNTSDWTYPLVPRKLSVKAEKGNPVLTVAWAKPVSKPERCQLQLWHPENSTLLQHHTLTQWQVRHIFQGLVPGRNYSISLTCVAGPYKNSSEMIVMPIEPSHVKNLQCLPDTTSMFLNWTIIENDIKSYELTVNTFPKRILQQPILTLVVSQTNITLVELTTNTSYQIQINAVGRNDIKGPSVTIVCNTSVEVLPPPVRMDLPQFDASSRIIISPDMFSEENGLIEYYGIVVTTNESLLRPTQEIISHTWYDHYYGQEDSYLAMLLPNPFHLNESTNLKAWPVSVGGEDCSHSRATCNGKLKTNTQYRFSIAAFTRYSQHTPKVSFTAFSAAAASADTATLPAPVVAGIIMGFLVTVTAISVWVYWKHLRTRRIEKGNIAQEMTVYSLRNTHRPIPLQSFRQYYETRTANSNNGFFQDFEELKEVGKEQSKTEAEVPANAIKNRYPHVLPYDYSRVKLSLLDEQPHSDYINANFVPGYSSPQEFIATQGPLKKTLDDFWRLVWEQNICTIVMLTVGMENGRVLCEYYWPTDISPVSSGELSIHLLAQNFADEWTTREFKLQHKGLNMERRLSHLHYTAWPNHGIPESTISMIAFIELVRAHMQSVNECGPILVHGSAGVGRTGTFIALDRLLQQLKHEKLVDIFNTVYSLRMNRHCMIETLGQYIFLHSCILEKISEDPLIGLSEISHPVSLKSFVQHFAKNSSQSNAGFLKEYEQMLLEVAKEEINSAIPPSVNQQINLSSSKIPYDRSKVKFLPLDRDPFSDLAHVWFIPGCNSAKDYIAIEGPDKLALEEFWGLIWERGVHTIITLLPRQMNSPAPDKSCWPSEGEPVCTEMLTIQQGPEKIISGWPCVQLRLKYEKKAKERVLQQFRFPLGEGEELPDPEVLVGFLTVVRQLVPYRKRTSPLVLHCSSGGVGQMGILIALDTLLQQLKGEKNVDVYGVVLRLVRSCCLMTPSLDKYIYLYEGIRDVITQKQV</sequence>
<feature type="domain" description="Fibronectin type-III" evidence="17">
    <location>
        <begin position="1073"/>
        <end position="1167"/>
    </location>
</feature>
<dbReference type="PANTHER" id="PTHR46957:SF10">
    <property type="entry name" value="PROTEIN TYROSINE PHOSPHATASE, RECEPTOR TYPE, H"/>
    <property type="match status" value="1"/>
</dbReference>
<dbReference type="FunFam" id="2.60.40.10:FF:000369">
    <property type="entry name" value="Protein tyrosine phosphatase, receptor type B"/>
    <property type="match status" value="3"/>
</dbReference>
<dbReference type="InterPro" id="IPR013783">
    <property type="entry name" value="Ig-like_fold"/>
</dbReference>
<dbReference type="GO" id="GO:0004725">
    <property type="term" value="F:protein tyrosine phosphatase activity"/>
    <property type="evidence" value="ECO:0007669"/>
    <property type="project" value="UniProtKB-EC"/>
</dbReference>
<dbReference type="InterPro" id="IPR041201">
    <property type="entry name" value="PTPRJ_TM"/>
</dbReference>
<accession>A0A6P9BJ35</accession>
<dbReference type="InterPro" id="IPR000387">
    <property type="entry name" value="Tyr_Pase_dom"/>
</dbReference>
<evidence type="ECO:0000256" key="8">
    <source>
        <dbReference type="ARBA" id="ARBA00022989"/>
    </source>
</evidence>
<keyword evidence="8" id="KW-1133">Transmembrane helix</keyword>
<feature type="domain" description="Fibronectin type-III" evidence="17">
    <location>
        <begin position="262"/>
        <end position="354"/>
    </location>
</feature>
<dbReference type="InterPro" id="IPR029021">
    <property type="entry name" value="Prot-tyrosine_phosphatase-like"/>
</dbReference>
<keyword evidence="3" id="KW-0812">Transmembrane</keyword>
<dbReference type="Pfam" id="PF18861">
    <property type="entry name" value="PTP_tm"/>
    <property type="match status" value="1"/>
</dbReference>
<protein>
    <recommendedName>
        <fullName evidence="13">Receptor-type tyrosine-protein phosphatase V</fullName>
        <ecNumber evidence="2">3.1.3.48</ecNumber>
    </recommendedName>
    <alternativeName>
        <fullName evidence="14">Embryonic stem cell protein-tyrosine phosphatase</fullName>
    </alternativeName>
</protein>
<evidence type="ECO:0000256" key="5">
    <source>
        <dbReference type="ARBA" id="ARBA00022737"/>
    </source>
</evidence>
<evidence type="ECO:0000256" key="14">
    <source>
        <dbReference type="ARBA" id="ARBA00076448"/>
    </source>
</evidence>
<evidence type="ECO:0000259" key="15">
    <source>
        <dbReference type="PROSITE" id="PS50055"/>
    </source>
</evidence>
<dbReference type="SUPFAM" id="SSF49265">
    <property type="entry name" value="Fibronectin type III"/>
    <property type="match status" value="10"/>
</dbReference>
<dbReference type="PROSITE" id="PS50853">
    <property type="entry name" value="FN3"/>
    <property type="match status" value="9"/>
</dbReference>
<evidence type="ECO:0000256" key="11">
    <source>
        <dbReference type="ARBA" id="ARBA00025789"/>
    </source>
</evidence>
<dbReference type="Gene3D" id="3.90.190.10">
    <property type="entry name" value="Protein tyrosine phosphatase superfamily"/>
    <property type="match status" value="2"/>
</dbReference>
<proteinExistence type="inferred from homology"/>
<dbReference type="FunFam" id="3.90.190.10:FF:000009">
    <property type="entry name" value="Receptor-type tyrosine-protein phosphatase beta"/>
    <property type="match status" value="1"/>
</dbReference>
<dbReference type="Proteomes" id="UP001652622">
    <property type="component" value="Unplaced"/>
</dbReference>
<dbReference type="CDD" id="cd00063">
    <property type="entry name" value="FN3"/>
    <property type="match status" value="7"/>
</dbReference>
<feature type="domain" description="Fibronectin type-III" evidence="17">
    <location>
        <begin position="621"/>
        <end position="710"/>
    </location>
</feature>
<feature type="domain" description="Fibronectin type-III" evidence="17">
    <location>
        <begin position="801"/>
        <end position="891"/>
    </location>
</feature>
<dbReference type="GO" id="GO:0043235">
    <property type="term" value="C:receptor complex"/>
    <property type="evidence" value="ECO:0007669"/>
    <property type="project" value="TreeGrafter"/>
</dbReference>
<dbReference type="GO" id="GO:0032870">
    <property type="term" value="P:cellular response to hormone stimulus"/>
    <property type="evidence" value="ECO:0007669"/>
    <property type="project" value="UniProtKB-ARBA"/>
</dbReference>
<keyword evidence="18" id="KW-1185">Reference proteome</keyword>
<keyword evidence="10" id="KW-0325">Glycoprotein</keyword>